<feature type="region of interest" description="Disordered" evidence="1">
    <location>
        <begin position="326"/>
        <end position="461"/>
    </location>
</feature>
<evidence type="ECO:0000313" key="2">
    <source>
        <dbReference type="EMBL" id="ESZ92701.1"/>
    </source>
</evidence>
<evidence type="ECO:0008006" key="4">
    <source>
        <dbReference type="Google" id="ProtNLM"/>
    </source>
</evidence>
<gene>
    <name evidence="2" type="ORF">SBOR_6913</name>
</gene>
<protein>
    <recommendedName>
        <fullName evidence="4">SNF2 N-terminal domain-containing protein</fullName>
    </recommendedName>
</protein>
<name>W9CA24_SCLBF</name>
<proteinExistence type="predicted"/>
<feature type="compositionally biased region" description="Polar residues" evidence="1">
    <location>
        <begin position="394"/>
        <end position="404"/>
    </location>
</feature>
<feature type="region of interest" description="Disordered" evidence="1">
    <location>
        <begin position="119"/>
        <end position="159"/>
    </location>
</feature>
<keyword evidence="3" id="KW-1185">Reference proteome</keyword>
<reference evidence="2 3" key="1">
    <citation type="journal article" date="2014" name="Genome Announc.">
        <title>Draft genome sequence of Sclerotinia borealis, a psychrophilic plant pathogenic fungus.</title>
        <authorList>
            <person name="Mardanov A.V."/>
            <person name="Beletsky A.V."/>
            <person name="Kadnikov V.V."/>
            <person name="Ignatov A.N."/>
            <person name="Ravin N.V."/>
        </authorList>
    </citation>
    <scope>NUCLEOTIDE SEQUENCE [LARGE SCALE GENOMIC DNA]</scope>
    <source>
        <strain evidence="3">F-4157</strain>
    </source>
</reference>
<dbReference type="OrthoDB" id="3564053at2759"/>
<feature type="compositionally biased region" description="Polar residues" evidence="1">
    <location>
        <begin position="337"/>
        <end position="349"/>
    </location>
</feature>
<comment type="caution">
    <text evidence="2">The sequence shown here is derived from an EMBL/GenBank/DDBJ whole genome shotgun (WGS) entry which is preliminary data.</text>
</comment>
<dbReference type="AlphaFoldDB" id="W9CA24"/>
<dbReference type="STRING" id="1432307.W9CA24"/>
<organism evidence="2 3">
    <name type="scientific">Sclerotinia borealis (strain F-4128)</name>
    <dbReference type="NCBI Taxonomy" id="1432307"/>
    <lineage>
        <taxon>Eukaryota</taxon>
        <taxon>Fungi</taxon>
        <taxon>Dikarya</taxon>
        <taxon>Ascomycota</taxon>
        <taxon>Pezizomycotina</taxon>
        <taxon>Leotiomycetes</taxon>
        <taxon>Helotiales</taxon>
        <taxon>Sclerotiniaceae</taxon>
        <taxon>Sclerotinia</taxon>
    </lineage>
</organism>
<evidence type="ECO:0000313" key="3">
    <source>
        <dbReference type="Proteomes" id="UP000019487"/>
    </source>
</evidence>
<sequence length="1078" mass="123038">MPQSLQFYQGYPNGPTKNGNFNATACEIGLGITSKQLISWYSVCKEIFAKPEFDLFERIKSGVVDLRNDVALSLRLTIHLRQTLTSEFVTEFDAIDAIYHGWVDNALKAIIRQAKNHVSRQGVRQGVRQPAGSNPVTGKSASPSPRPGPSTIHVSQSSQSIPCVKVETATDTNSKVTANEITVNIHYLNDPRRTHNDHLLTFVHEDSAQKPLALLQGKDFDFQLFIELVKNFNESRLHFNPETDNLFAYPPDINDNIDSQSKDNSKVEAVPIEYPNDFRFLVQNVLNANLSIINFEVRPKSLASTRLGSLEEDQVESSVKELLNSDIDTDRTRRSNTHAISPNLDNTEPNLDDGRSKQSDSELVLDTNDLEPSEPDSGPIRSLLPQRARKHSRPLSSASPSPVRNQRRREKGKEREIDSNTPDIFFTPQSLKDSGDSAESTKNRPDVDAPSSSSDQGFPTGETIDFAKLYVFEKNNNERPGQEKEEADDEFEIRLRRWKENEVDIITQRMQAQLESNVCEQLDENKWSETCTILGHPKEMIESKFCVKIAGMARRLLPCQAHAVVRTLMMWNSNVHSTFHAHAMGLGKSTITLATCHIQHLINCMYDDISREPQKHLSSHRIIQDNRICPSNDQVRKQYGLDCPCTKSHPISKIKPSLGIHIIIAPLGLLTNWQNEWNSCYEKENPFGMQLVIAHRNFKAEENISIANRKLMLADIELGEADDRHPHPICKPNIRNSRIVCVTTSHSLQQQLIEKFERIISVPYHSEGSLATRSDGSIYTTKPKVVYDHFPSIPLVVSSLWRDEAHAEKLPTSKTIQHPTLNTFCHDEMTELGKSWDKKVKQGNADEEASRECVNILRPVIEATTLRFDPDSNFLGAGPVVLLPPNRYLEVVCNHNTKWSDRLLKQREEENAEYEQKEKTRYAIHMRRELKANDYVPLKREHTHAYYRSRVFASFPFLMDISQLEGENPPLRFTEKEWSERHKLKEDNVAEDVVAWNDTTDPCFNNCNWTAGTMGNKNKETFSWLYYIENNERENTIRQRNHVRKGITGALERKVIDSKFTENKQAMGDNYEQAWQID</sequence>
<feature type="compositionally biased region" description="Basic and acidic residues" evidence="1">
    <location>
        <begin position="433"/>
        <end position="447"/>
    </location>
</feature>
<dbReference type="InterPro" id="IPR027417">
    <property type="entry name" value="P-loop_NTPase"/>
</dbReference>
<evidence type="ECO:0000256" key="1">
    <source>
        <dbReference type="SAM" id="MobiDB-lite"/>
    </source>
</evidence>
<dbReference type="Proteomes" id="UP000019487">
    <property type="component" value="Unassembled WGS sequence"/>
</dbReference>
<feature type="compositionally biased region" description="Polar residues" evidence="1">
    <location>
        <begin position="419"/>
        <end position="432"/>
    </location>
</feature>
<dbReference type="HOGENOM" id="CLU_286541_0_0_1"/>
<feature type="compositionally biased region" description="Polar residues" evidence="1">
    <location>
        <begin position="131"/>
        <end position="143"/>
    </location>
</feature>
<accession>W9CA24</accession>
<dbReference type="SUPFAM" id="SSF52540">
    <property type="entry name" value="P-loop containing nucleoside triphosphate hydrolases"/>
    <property type="match status" value="1"/>
</dbReference>
<dbReference type="EMBL" id="AYSA01000366">
    <property type="protein sequence ID" value="ESZ92701.1"/>
    <property type="molecule type" value="Genomic_DNA"/>
</dbReference>